<evidence type="ECO:0000313" key="9">
    <source>
        <dbReference type="EMBL" id="QNP56359.1"/>
    </source>
</evidence>
<dbReference type="KEGG" id="tdf:H9L22_02540"/>
<feature type="coiled-coil region" evidence="5">
    <location>
        <begin position="31"/>
        <end position="86"/>
    </location>
</feature>
<dbReference type="AlphaFoldDB" id="A0A7H0H743"/>
<keyword evidence="4" id="KW-0788">Thiol protease</keyword>
<proteinExistence type="inferred from homology"/>
<keyword evidence="2" id="KW-0645">Protease</keyword>
<accession>A0A7H0H743</accession>
<dbReference type="GO" id="GO:0008234">
    <property type="term" value="F:cysteine-type peptidase activity"/>
    <property type="evidence" value="ECO:0007669"/>
    <property type="project" value="UniProtKB-KW"/>
</dbReference>
<feature type="compositionally biased region" description="Low complexity" evidence="6">
    <location>
        <begin position="227"/>
        <end position="243"/>
    </location>
</feature>
<dbReference type="PROSITE" id="PS51257">
    <property type="entry name" value="PROKAR_LIPOPROTEIN"/>
    <property type="match status" value="1"/>
</dbReference>
<dbReference type="Pfam" id="PF00877">
    <property type="entry name" value="NLPC_P60"/>
    <property type="match status" value="1"/>
</dbReference>
<dbReference type="RefSeq" id="WP_187721469.1">
    <property type="nucleotide sequence ID" value="NZ_BAABBL010000001.1"/>
</dbReference>
<evidence type="ECO:0000256" key="4">
    <source>
        <dbReference type="ARBA" id="ARBA00022807"/>
    </source>
</evidence>
<gene>
    <name evidence="9" type="ORF">H9L22_02540</name>
</gene>
<dbReference type="Gene3D" id="3.90.1720.10">
    <property type="entry name" value="endopeptidase domain like (from Nostoc punctiforme)"/>
    <property type="match status" value="1"/>
</dbReference>
<dbReference type="InterPro" id="IPR000064">
    <property type="entry name" value="NLP_P60_dom"/>
</dbReference>
<reference evidence="9 10" key="1">
    <citation type="submission" date="2020-08" db="EMBL/GenBank/DDBJ databases">
        <title>Genome sequence of Tessaracoccus defluvii JCM 17540T.</title>
        <authorList>
            <person name="Hyun D.-W."/>
            <person name="Bae J.-W."/>
        </authorList>
    </citation>
    <scope>NUCLEOTIDE SEQUENCE [LARGE SCALE GENOMIC DNA]</scope>
    <source>
        <strain evidence="9 10">JCM 17540</strain>
    </source>
</reference>
<dbReference type="PANTHER" id="PTHR47053:SF1">
    <property type="entry name" value="MUREIN DD-ENDOPEPTIDASE MEPH-RELATED"/>
    <property type="match status" value="1"/>
</dbReference>
<protein>
    <submittedName>
        <fullName evidence="9">C40 family peptidase</fullName>
    </submittedName>
</protein>
<sequence>MNRIRAAIASALAVACLVGGTVTAVADPDAVAKAQAELERIQQESSAIDQEIIEAHERVAQGETKLTNLKADVARQEQQVSDLAAQMGEQAAVALEVNSFSLTAQLLTSSDSDSFLRGLGAMQVETDRSNAAVQQLQLDQAKLTTLREDATATQAQLEKDAAAKEALAVEFDAKEAEAQRVYDRLSEEERQRLAAIEAERIRRAEEQQRQAEARAAAGASRDEGRGTSESPSATAPSEEPPAASGGGSDRAQAAVSAALSKVGSRYVWGTSGPNTFDCSGLTSWAYRQVGISLSRSSRAQWSSAGRKISKSELQPGDLVFYYSPVSHVGLYIGNGKIVDAANPRSGVRVTSLNSMPFTGARRVVG</sequence>
<evidence type="ECO:0000313" key="10">
    <source>
        <dbReference type="Proteomes" id="UP000516117"/>
    </source>
</evidence>
<keyword evidence="10" id="KW-1185">Reference proteome</keyword>
<dbReference type="SUPFAM" id="SSF54001">
    <property type="entry name" value="Cysteine proteinases"/>
    <property type="match status" value="1"/>
</dbReference>
<feature type="signal peptide" evidence="7">
    <location>
        <begin position="1"/>
        <end position="26"/>
    </location>
</feature>
<feature type="chain" id="PRO_5028848423" evidence="7">
    <location>
        <begin position="27"/>
        <end position="365"/>
    </location>
</feature>
<evidence type="ECO:0000256" key="7">
    <source>
        <dbReference type="SAM" id="SignalP"/>
    </source>
</evidence>
<dbReference type="InterPro" id="IPR051202">
    <property type="entry name" value="Peptidase_C40"/>
</dbReference>
<dbReference type="PANTHER" id="PTHR47053">
    <property type="entry name" value="MUREIN DD-ENDOPEPTIDASE MEPH-RELATED"/>
    <property type="match status" value="1"/>
</dbReference>
<dbReference type="EMBL" id="CP060789">
    <property type="protein sequence ID" value="QNP56359.1"/>
    <property type="molecule type" value="Genomic_DNA"/>
</dbReference>
<dbReference type="Proteomes" id="UP000516117">
    <property type="component" value="Chromosome"/>
</dbReference>
<feature type="domain" description="NlpC/P60" evidence="8">
    <location>
        <begin position="248"/>
        <end position="365"/>
    </location>
</feature>
<comment type="similarity">
    <text evidence="1">Belongs to the peptidase C40 family.</text>
</comment>
<keyword evidence="7" id="KW-0732">Signal</keyword>
<feature type="region of interest" description="Disordered" evidence="6">
    <location>
        <begin position="204"/>
        <end position="252"/>
    </location>
</feature>
<keyword evidence="5" id="KW-0175">Coiled coil</keyword>
<dbReference type="InterPro" id="IPR038765">
    <property type="entry name" value="Papain-like_cys_pep_sf"/>
</dbReference>
<organism evidence="9 10">
    <name type="scientific">Tessaracoccus defluvii</name>
    <dbReference type="NCBI Taxonomy" id="1285901"/>
    <lineage>
        <taxon>Bacteria</taxon>
        <taxon>Bacillati</taxon>
        <taxon>Actinomycetota</taxon>
        <taxon>Actinomycetes</taxon>
        <taxon>Propionibacteriales</taxon>
        <taxon>Propionibacteriaceae</taxon>
        <taxon>Tessaracoccus</taxon>
    </lineage>
</organism>
<evidence type="ECO:0000256" key="5">
    <source>
        <dbReference type="SAM" id="Coils"/>
    </source>
</evidence>
<evidence type="ECO:0000259" key="8">
    <source>
        <dbReference type="PROSITE" id="PS51935"/>
    </source>
</evidence>
<evidence type="ECO:0000256" key="6">
    <source>
        <dbReference type="SAM" id="MobiDB-lite"/>
    </source>
</evidence>
<dbReference type="GO" id="GO:0006508">
    <property type="term" value="P:proteolysis"/>
    <property type="evidence" value="ECO:0007669"/>
    <property type="project" value="UniProtKB-KW"/>
</dbReference>
<name>A0A7H0H743_9ACTN</name>
<keyword evidence="3" id="KW-0378">Hydrolase</keyword>
<evidence type="ECO:0000256" key="2">
    <source>
        <dbReference type="ARBA" id="ARBA00022670"/>
    </source>
</evidence>
<evidence type="ECO:0000256" key="3">
    <source>
        <dbReference type="ARBA" id="ARBA00022801"/>
    </source>
</evidence>
<evidence type="ECO:0000256" key="1">
    <source>
        <dbReference type="ARBA" id="ARBA00007074"/>
    </source>
</evidence>
<dbReference type="PROSITE" id="PS51935">
    <property type="entry name" value="NLPC_P60"/>
    <property type="match status" value="1"/>
</dbReference>
<dbReference type="Gene3D" id="6.10.250.3150">
    <property type="match status" value="1"/>
</dbReference>